<gene>
    <name evidence="1" type="ORF">H6G24_14060</name>
</gene>
<dbReference type="RefSeq" id="WP_190548543.1">
    <property type="nucleotide sequence ID" value="NZ_CAWPNO010000050.1"/>
</dbReference>
<keyword evidence="2" id="KW-1185">Reference proteome</keyword>
<protein>
    <submittedName>
        <fullName evidence="1">Uncharacterized protein</fullName>
    </submittedName>
</protein>
<evidence type="ECO:0000313" key="1">
    <source>
        <dbReference type="EMBL" id="MBD2196611.1"/>
    </source>
</evidence>
<evidence type="ECO:0000313" key="2">
    <source>
        <dbReference type="Proteomes" id="UP000658514"/>
    </source>
</evidence>
<accession>A0ABR8A9E6</accession>
<comment type="caution">
    <text evidence="1">The sequence shown here is derived from an EMBL/GenBank/DDBJ whole genome shotgun (WGS) entry which is preliminary data.</text>
</comment>
<sequence length="216" mass="24836">MEIHPKEGEEIMTNIQTIRESINDFLIARVRIDYWQLEYPSEIYAPTLTGTYPANSLTLLPVQNVLHYKEGFNQIKTLARFPYRLAYRFPGQLNYHSLPHTGLEGIISYIQTVSLLESPDPDIESFTPVKVEDSITVSNTDGSGSDWLIYLNFAFDVKFNTTSIPGLDDIQSPDYYDFNNPPPLEELKIRIYRAKEKFITTNNSTYNLDSEINIIP</sequence>
<reference evidence="1 2" key="1">
    <citation type="journal article" date="2020" name="ISME J.">
        <title>Comparative genomics reveals insights into cyanobacterial evolution and habitat adaptation.</title>
        <authorList>
            <person name="Chen M.Y."/>
            <person name="Teng W.K."/>
            <person name="Zhao L."/>
            <person name="Hu C.X."/>
            <person name="Zhou Y.K."/>
            <person name="Han B.P."/>
            <person name="Song L.R."/>
            <person name="Shu W.S."/>
        </authorList>
    </citation>
    <scope>NUCLEOTIDE SEQUENCE [LARGE SCALE GENOMIC DNA]</scope>
    <source>
        <strain evidence="1 2">FACHB-288</strain>
    </source>
</reference>
<name>A0ABR8A9E6_9CYAN</name>
<proteinExistence type="predicted"/>
<dbReference type="EMBL" id="JACJQH010000019">
    <property type="protein sequence ID" value="MBD2196611.1"/>
    <property type="molecule type" value="Genomic_DNA"/>
</dbReference>
<organism evidence="1 2">
    <name type="scientific">Calothrix parietina FACHB-288</name>
    <dbReference type="NCBI Taxonomy" id="2692896"/>
    <lineage>
        <taxon>Bacteria</taxon>
        <taxon>Bacillati</taxon>
        <taxon>Cyanobacteriota</taxon>
        <taxon>Cyanophyceae</taxon>
        <taxon>Nostocales</taxon>
        <taxon>Calotrichaceae</taxon>
        <taxon>Calothrix</taxon>
    </lineage>
</organism>
<dbReference type="Proteomes" id="UP000658514">
    <property type="component" value="Unassembled WGS sequence"/>
</dbReference>